<evidence type="ECO:0000256" key="5">
    <source>
        <dbReference type="PROSITE-ProRule" id="PRU00284"/>
    </source>
</evidence>
<evidence type="ECO:0000256" key="1">
    <source>
        <dbReference type="ARBA" id="ARBA00004429"/>
    </source>
</evidence>
<feature type="domain" description="Methyl-accepting transducer" evidence="7">
    <location>
        <begin position="467"/>
        <end position="710"/>
    </location>
</feature>
<dbReference type="CDD" id="cd06225">
    <property type="entry name" value="HAMP"/>
    <property type="match status" value="1"/>
</dbReference>
<dbReference type="CDD" id="cd12913">
    <property type="entry name" value="PDC1_MCP_like"/>
    <property type="match status" value="1"/>
</dbReference>
<sequence length="730" mass="77208">MTFSFKSIRKIQVKIALVAGLCLTGASLILIGYSVLSAQSTHHYVSTEVMKLVDQQTKESLLNRANAEAAAIKFELDLGLDSARNMAHAFEVLADPNNAGTTDGNRRLQLNAVLKNTLEQNPAFNGTYSAWEPNALDGNDVAFKGRQTMGSDSTGRFLPYWTRSASGAIALQPLVEYDSQERHPNGLVKGAWFINPKATGKENILGPLPYIVQGKAVFLATMSVPIKIDGKFVGVAGADYNLDFVQKLATQANRSLFGGDGKVVILNDTGLIVANSANPESIGKAASSADPRWSESQAIVKEGKGKVLDDPKWDNVEIYSPISVGRTGTPWSVLISVPRNVVLSSAHQLDLALNQRANSAMFWQLGTGILVVVLAITVIAFAARSIARPIGDCASFADGIAKGDLDQKLAIEQADEVGVLAASLRTMQGELKRGIAQRAEDQANADRTRRRDMNDMADKFEAAVGKIVETVSSASNELEVSAGRLTTTAERSQQLTSMVATASEEASSNVQSVATATEEMSTSVNEISRQVQDSSRIANEAVGQAQRTNDRVGELAKAATRIGDVVELINTIAGQTNLLALNATIEAARAGEAGRGFAVVAAEVKQLAEQTAKATGEISAQISGIQSATGESVTAIKEITDTISHISEIAASIASAVEQQGAATREISRNIQQASRGTSQVTTNIADVKRGAGETGTASSQVLAAAQSLAGDSNLLRREVARFLDTIRAA</sequence>
<proteinExistence type="inferred from homology"/>
<dbReference type="PANTHER" id="PTHR32089">
    <property type="entry name" value="METHYL-ACCEPTING CHEMOTAXIS PROTEIN MCPB"/>
    <property type="match status" value="1"/>
</dbReference>
<organism evidence="10 11">
    <name type="scientific">Rhodopseudomonas palustris</name>
    <dbReference type="NCBI Taxonomy" id="1076"/>
    <lineage>
        <taxon>Bacteria</taxon>
        <taxon>Pseudomonadati</taxon>
        <taxon>Pseudomonadota</taxon>
        <taxon>Alphaproteobacteria</taxon>
        <taxon>Hyphomicrobiales</taxon>
        <taxon>Nitrobacteraceae</taxon>
        <taxon>Rhodopseudomonas</taxon>
    </lineage>
</organism>
<dbReference type="PROSITE" id="PS50885">
    <property type="entry name" value="HAMP"/>
    <property type="match status" value="1"/>
</dbReference>
<comment type="caution">
    <text evidence="10">The sequence shown here is derived from an EMBL/GenBank/DDBJ whole genome shotgun (WGS) entry which is preliminary data.</text>
</comment>
<dbReference type="SUPFAM" id="SSF58104">
    <property type="entry name" value="Methyl-accepting chemotaxis protein (MCP) signaling domain"/>
    <property type="match status" value="1"/>
</dbReference>
<protein>
    <submittedName>
        <fullName evidence="10">Methyl-accepting chemotaxis protein</fullName>
    </submittedName>
</protein>
<dbReference type="PROSITE" id="PS50111">
    <property type="entry name" value="CHEMOTAXIS_TRANSDUC_2"/>
    <property type="match status" value="1"/>
</dbReference>
<dbReference type="InterPro" id="IPR003660">
    <property type="entry name" value="HAMP_dom"/>
</dbReference>
<dbReference type="PANTHER" id="PTHR32089:SF112">
    <property type="entry name" value="LYSOZYME-LIKE PROTEIN-RELATED"/>
    <property type="match status" value="1"/>
</dbReference>
<evidence type="ECO:0000313" key="11">
    <source>
        <dbReference type="Proteomes" id="UP000248134"/>
    </source>
</evidence>
<dbReference type="Proteomes" id="UP000248134">
    <property type="component" value="Unassembled WGS sequence"/>
</dbReference>
<feature type="domain" description="T-SNARE coiled-coil homology" evidence="8">
    <location>
        <begin position="626"/>
        <end position="688"/>
    </location>
</feature>
<dbReference type="Pfam" id="PF00672">
    <property type="entry name" value="HAMP"/>
    <property type="match status" value="1"/>
</dbReference>
<dbReference type="EMBL" id="QKQS01000033">
    <property type="protein sequence ID" value="PZA09556.1"/>
    <property type="molecule type" value="Genomic_DNA"/>
</dbReference>
<evidence type="ECO:0000256" key="6">
    <source>
        <dbReference type="SAM" id="Phobius"/>
    </source>
</evidence>
<name>A0A323UF18_RHOPL</name>
<keyword evidence="2" id="KW-1003">Cell membrane</keyword>
<evidence type="ECO:0000256" key="3">
    <source>
        <dbReference type="ARBA" id="ARBA00023224"/>
    </source>
</evidence>
<keyword evidence="6" id="KW-0812">Transmembrane</keyword>
<dbReference type="Gene3D" id="3.30.450.20">
    <property type="entry name" value="PAS domain"/>
    <property type="match status" value="2"/>
</dbReference>
<dbReference type="InterPro" id="IPR004089">
    <property type="entry name" value="MCPsignal_dom"/>
</dbReference>
<dbReference type="SMART" id="SM00283">
    <property type="entry name" value="MA"/>
    <property type="match status" value="1"/>
</dbReference>
<evidence type="ECO:0000256" key="2">
    <source>
        <dbReference type="ARBA" id="ARBA00022519"/>
    </source>
</evidence>
<dbReference type="GO" id="GO:0007165">
    <property type="term" value="P:signal transduction"/>
    <property type="evidence" value="ECO:0007669"/>
    <property type="project" value="UniProtKB-KW"/>
</dbReference>
<evidence type="ECO:0000259" key="9">
    <source>
        <dbReference type="PROSITE" id="PS50885"/>
    </source>
</evidence>
<keyword evidence="6" id="KW-1133">Transmembrane helix</keyword>
<dbReference type="PROSITE" id="PS50192">
    <property type="entry name" value="T_SNARE"/>
    <property type="match status" value="1"/>
</dbReference>
<gene>
    <name evidence="10" type="ORF">DNX69_23760</name>
</gene>
<evidence type="ECO:0000256" key="4">
    <source>
        <dbReference type="ARBA" id="ARBA00029447"/>
    </source>
</evidence>
<dbReference type="InterPro" id="IPR000727">
    <property type="entry name" value="T_SNARE_dom"/>
</dbReference>
<keyword evidence="6" id="KW-0472">Membrane</keyword>
<dbReference type="AlphaFoldDB" id="A0A323UF18"/>
<evidence type="ECO:0000259" key="7">
    <source>
        <dbReference type="PROSITE" id="PS50111"/>
    </source>
</evidence>
<dbReference type="OrthoDB" id="9814362at2"/>
<keyword evidence="3 5" id="KW-0807">Transducer</keyword>
<evidence type="ECO:0000313" key="10">
    <source>
        <dbReference type="EMBL" id="PZA09556.1"/>
    </source>
</evidence>
<comment type="similarity">
    <text evidence="4">Belongs to the methyl-accepting chemotaxis (MCP) protein family.</text>
</comment>
<evidence type="ECO:0000259" key="8">
    <source>
        <dbReference type="PROSITE" id="PS50192"/>
    </source>
</evidence>
<dbReference type="GO" id="GO:0005886">
    <property type="term" value="C:plasma membrane"/>
    <property type="evidence" value="ECO:0007669"/>
    <property type="project" value="UniProtKB-SubCell"/>
</dbReference>
<reference evidence="10 11" key="1">
    <citation type="submission" date="2018-06" db="EMBL/GenBank/DDBJ databases">
        <title>Draft Whole-Genome Sequence of the purple photosynthetic bacterium Rhodospeudomonas palustris XCP.</title>
        <authorList>
            <person name="Rayyan A."/>
            <person name="Meyer T.E."/>
            <person name="Kyndt J.A."/>
        </authorList>
    </citation>
    <scope>NUCLEOTIDE SEQUENCE [LARGE SCALE GENOMIC DNA]</scope>
    <source>
        <strain evidence="10 11">XCP</strain>
    </source>
</reference>
<comment type="subcellular location">
    <subcellularLocation>
        <location evidence="1">Cell inner membrane</location>
        <topology evidence="1">Multi-pass membrane protein</topology>
    </subcellularLocation>
</comment>
<feature type="domain" description="HAMP" evidence="9">
    <location>
        <begin position="384"/>
        <end position="436"/>
    </location>
</feature>
<dbReference type="Gene3D" id="1.10.287.950">
    <property type="entry name" value="Methyl-accepting chemotaxis protein"/>
    <property type="match status" value="1"/>
</dbReference>
<feature type="transmembrane region" description="Helical" evidence="6">
    <location>
        <begin position="361"/>
        <end position="382"/>
    </location>
</feature>
<dbReference type="RefSeq" id="WP_110788466.1">
    <property type="nucleotide sequence ID" value="NZ_QKQS01000033.1"/>
</dbReference>
<dbReference type="SMART" id="SM00304">
    <property type="entry name" value="HAMP"/>
    <property type="match status" value="1"/>
</dbReference>
<accession>A0A323UF18</accession>
<dbReference type="Pfam" id="PF22673">
    <property type="entry name" value="MCP-like_PDC_1"/>
    <property type="match status" value="1"/>
</dbReference>
<dbReference type="Pfam" id="PF00015">
    <property type="entry name" value="MCPsignal"/>
    <property type="match status" value="1"/>
</dbReference>
<keyword evidence="2" id="KW-0997">Cell inner membrane</keyword>